<dbReference type="RefSeq" id="XP_028545488.1">
    <property type="nucleotide sequence ID" value="XM_028689687.1"/>
</dbReference>
<comment type="caution">
    <text evidence="2">The sequence shown here is derived from an EMBL/GenBank/DDBJ whole genome shotgun (WGS) entry which is preliminary data.</text>
</comment>
<dbReference type="OrthoDB" id="377448at2759"/>
<protein>
    <submittedName>
        <fullName evidence="2">Uncharacterized protein</fullName>
    </submittedName>
</protein>
<dbReference type="OMA" id="DMYRLHF"/>
<proteinExistence type="predicted"/>
<keyword evidence="1" id="KW-0732">Signal</keyword>
<dbReference type="GeneID" id="39749637"/>
<evidence type="ECO:0000256" key="1">
    <source>
        <dbReference type="SAM" id="SignalP"/>
    </source>
</evidence>
<keyword evidence="3" id="KW-1185">Reference proteome</keyword>
<accession>A0A1Y1JK75</accession>
<feature type="chain" id="PRO_5012824336" evidence="1">
    <location>
        <begin position="21"/>
        <end position="1963"/>
    </location>
</feature>
<dbReference type="EMBL" id="BDQF01000014">
    <property type="protein sequence ID" value="GAW82899.1"/>
    <property type="molecule type" value="Genomic_DNA"/>
</dbReference>
<feature type="signal peptide" evidence="1">
    <location>
        <begin position="1"/>
        <end position="20"/>
    </location>
</feature>
<gene>
    <name evidence="2" type="ORF">PGO_131710</name>
</gene>
<sequence length="1963" mass="236124">MIFYLFIFIILSWLSKKCRFHFCNFNKDKSKYLLSPLIDFNKNERNYGFLRKRGNLDSLFSWNTKKNISRWLLRNSKILSITKQNHQVRNHIRLNSVYFVRNYSLFRTIICTRNINKRWRNKTIYGEGVKYNAEKDNISHHRKNENYIIYKEKSYFLRKKKFRISMLRKCDMVFRNDNGINTILSEIKDSLYYEQTKGNRLYANRERENIQKQLEKSPLKVSRSDCICLVSKPFRSSENSPHSNISEEYTKLVIDNILKDSWIHNCTKNDYLRKILKEIQLLLCKLKAYDYEYEHQGNKMLDVHLVTTDEKTVKRGEHKMEDKYETRRSDIFVCNSLNKSDDFSRRDKLPTFDKHISVCSSFPECIFKTWISPLNSMFIKLWIGKIVKSIFVDNYAEEEFAKNNNIFVKIENNNQKKLFFYLVCFYSFLTNSNGANCNWLSDNKNITEELKKEIIIYLYKHNEEEAEKFYNCLKNVYNKECISFFSYNKYIHNDKFSSIIFLSYEEFFNLTVHIVNKTPNDLETYLNNKVNWKSGYLNLYSFFSNLLVNSPSCNIDNGKAKGNKMQYTFKIFLNDFNIKYNYEKGVIEKNLYEHIFSAINMNNEEKRKNITFYFFSRTNFHTQWFKIWLEQIHKSCYFVNLQKKKKMFILHKKFIFPLKEKIDHHFTMQYSDINLERWGRQKKKKTIQENKGISPSLYPFFEYIKNKKRNFINQEVENYMSIFNKYRKGIIVEYLKRNNLYNTNKLKKKDKKIKRKFNIARRFLKKKKKNLHNLDTSHYINFLINKKKKGNILFKKKVIDHDYVVKKECLQICDKVQILTNNVSVLYRKCGHEQLSEKLQEERFLPLYSNGTSLWGKTRLDFSWPRHEQFNGQKEYGRKNQLGKYKKEYSDINDAQLYLQNEGQAISYYDKHMGVKNEVKYFYSKKEEGENGKLIKFNSIPVYPCIYYIFDKDIFEKFSKELYTSLTFLPEQLMQKWRNVLKRFYQVVYPNVDFKKYMLKGLFLVKQKLNQFEKDFVEELLKNKLIKIILSCVNISSYGFNVKTVFVEDVQVHVKDNIPNYNQLIDMINSVHKKIFRTLDGIDMVKKKSPFEKTDLLDEEKRDNVDDLKDDMYRLHFVKYFMFLNFSKIFRKYTMSNNDLLNLFTNCTNCFLIPKRYEDISIFLNLQSDNYINMSHLCNPLHNDFYFNLHNLSIDKGVSFYLNGSGEMMNIVAAARNLQTKFADFARSEKSQHDNIKKFHPKKKTYRFFSTQGNGDEQEENLFVHRNICFYTMKTALDVHKIYKYKETNESIFLNSYLNVMNEITYSVSYFEFLYFYFTMNKNMELLESHLENSIFEFYSLKRKEYEKEFVKYNREFKMNAYQEKAEKIKKYFDENYAYMYYDTYVKYNRIKRDIRQKLKIMYKHKYNMLYQNIKEWNQNSLVLTSVDSEQCVILDVYKNEGLRPKKKKHTNEQEEEDLYICVNSRNELFICNIFFFDRVIMDKKLNHFIRQQNKHLSYVDYLFTKREVIDYKLFIEEHDFVFDICCADCTGGADCTSSAKCTDDTCGTAWGEKNCTHSSETKKKKKKFSHFIVNKIKMNKKLPNLQNAGDNRTEEISLEQETTKMINLDDMFLHSYNENLYACKRSLALYWKKLRSMKREMLEQCAKSVGNMTEKVTANKQKNTLPCRSCSLSMSDSFVETHLFNTRTNGYLEQEKRFHMHSANKLTKGEGNNSILSNRSNGWNKAGSKKIMSAKIMKMLNIYKKRKNSGNRNSYTNELNKLDRIFGNKRKTIIEEFKNIFYFLHHLNLIDILRRYSNPYIQNTMWLYIITLYINQQYEMNTEKFYAQPELLIIIFYICFCKKEHDYVENYLSSFQIQNDQLLDIVVDIFAYKQLLSFVQKRFKINMDITLNLEGIQKIYIGLIKLKEKKFMEVGKEVEDKLHELSMILHASISTNFNKSINGIILSFIGYLNELKRNKKMT</sequence>
<dbReference type="Proteomes" id="UP000195521">
    <property type="component" value="Unassembled WGS sequence"/>
</dbReference>
<evidence type="ECO:0000313" key="2">
    <source>
        <dbReference type="EMBL" id="GAW82899.1"/>
    </source>
</evidence>
<evidence type="ECO:0000313" key="3">
    <source>
        <dbReference type="Proteomes" id="UP000195521"/>
    </source>
</evidence>
<reference evidence="3" key="1">
    <citation type="submission" date="2017-04" db="EMBL/GenBank/DDBJ databases">
        <title>Plasmodium gonderi genome.</title>
        <authorList>
            <person name="Arisue N."/>
            <person name="Honma H."/>
            <person name="Kawai S."/>
            <person name="Tougan T."/>
            <person name="Tanabe K."/>
            <person name="Horii T."/>
        </authorList>
    </citation>
    <scope>NUCLEOTIDE SEQUENCE [LARGE SCALE GENOMIC DNA]</scope>
    <source>
        <strain evidence="3">ATCC 30045</strain>
    </source>
</reference>
<organism evidence="2 3">
    <name type="scientific">Plasmodium gonderi</name>
    <dbReference type="NCBI Taxonomy" id="77519"/>
    <lineage>
        <taxon>Eukaryota</taxon>
        <taxon>Sar</taxon>
        <taxon>Alveolata</taxon>
        <taxon>Apicomplexa</taxon>
        <taxon>Aconoidasida</taxon>
        <taxon>Haemosporida</taxon>
        <taxon>Plasmodiidae</taxon>
        <taxon>Plasmodium</taxon>
        <taxon>Plasmodium (Plasmodium)</taxon>
    </lineage>
</organism>
<name>A0A1Y1JK75_PLAGO</name>